<reference evidence="2 3" key="1">
    <citation type="submission" date="2020-06" db="EMBL/GenBank/DDBJ databases">
        <authorList>
            <consortium name="Wellcome Sanger Institute Data Sharing"/>
        </authorList>
    </citation>
    <scope>NUCLEOTIDE SEQUENCE [LARGE SCALE GENOMIC DNA]</scope>
</reference>
<reference evidence="2" key="3">
    <citation type="submission" date="2025-09" db="UniProtKB">
        <authorList>
            <consortium name="Ensembl"/>
        </authorList>
    </citation>
    <scope>IDENTIFICATION</scope>
</reference>
<accession>A0AAY4DDC5</accession>
<evidence type="ECO:0000313" key="2">
    <source>
        <dbReference type="Ensembl" id="ENSDCDP00010042221.1"/>
    </source>
</evidence>
<evidence type="ECO:0000313" key="3">
    <source>
        <dbReference type="Proteomes" id="UP000694580"/>
    </source>
</evidence>
<evidence type="ECO:0000256" key="1">
    <source>
        <dbReference type="SAM" id="MobiDB-lite"/>
    </source>
</evidence>
<dbReference type="Proteomes" id="UP000694580">
    <property type="component" value="Chromosome 20"/>
</dbReference>
<proteinExistence type="predicted"/>
<keyword evidence="3" id="KW-1185">Reference proteome</keyword>
<name>A0AAY4DDC5_9TELE</name>
<sequence length="143" mass="16311">MDSAVKKSIGAPIKQLSSCVSRVKQADRGRRRKSAPCLSHQAARDSSWVRVYQAELHRERKLRQTKYAQKNAERASMRTYHRGHPPVSRSPNVKTRRAKNEDSMFGAFQSLSLNMAACSPLLNSVQSEGASVLRRGFRWERRK</sequence>
<dbReference type="Ensembl" id="ENSDCDT00010052253.1">
    <property type="protein sequence ID" value="ENSDCDP00010042221.1"/>
    <property type="gene ID" value="ENSDCDG00010026613.1"/>
</dbReference>
<protein>
    <submittedName>
        <fullName evidence="2">Uncharacterized protein</fullName>
    </submittedName>
</protein>
<dbReference type="GeneTree" id="ENSGT01060000248708"/>
<organism evidence="2 3">
    <name type="scientific">Denticeps clupeoides</name>
    <name type="common">denticle herring</name>
    <dbReference type="NCBI Taxonomy" id="299321"/>
    <lineage>
        <taxon>Eukaryota</taxon>
        <taxon>Metazoa</taxon>
        <taxon>Chordata</taxon>
        <taxon>Craniata</taxon>
        <taxon>Vertebrata</taxon>
        <taxon>Euteleostomi</taxon>
        <taxon>Actinopterygii</taxon>
        <taxon>Neopterygii</taxon>
        <taxon>Teleostei</taxon>
        <taxon>Clupei</taxon>
        <taxon>Clupeiformes</taxon>
        <taxon>Denticipitoidei</taxon>
        <taxon>Denticipitidae</taxon>
        <taxon>Denticeps</taxon>
    </lineage>
</organism>
<feature type="region of interest" description="Disordered" evidence="1">
    <location>
        <begin position="67"/>
        <end position="99"/>
    </location>
</feature>
<reference evidence="2" key="2">
    <citation type="submission" date="2025-08" db="UniProtKB">
        <authorList>
            <consortium name="Ensembl"/>
        </authorList>
    </citation>
    <scope>IDENTIFICATION</scope>
</reference>
<dbReference type="AlphaFoldDB" id="A0AAY4DDC5"/>